<dbReference type="PROSITE" id="PS51819">
    <property type="entry name" value="VOC"/>
    <property type="match status" value="1"/>
</dbReference>
<evidence type="ECO:0000259" key="1">
    <source>
        <dbReference type="PROSITE" id="PS51819"/>
    </source>
</evidence>
<dbReference type="Pfam" id="PF00903">
    <property type="entry name" value="Glyoxalase"/>
    <property type="match status" value="1"/>
</dbReference>
<proteinExistence type="predicted"/>
<dbReference type="Gene3D" id="3.10.180.10">
    <property type="entry name" value="2,3-Dihydroxybiphenyl 1,2-Dioxygenase, domain 1"/>
    <property type="match status" value="1"/>
</dbReference>
<evidence type="ECO:0000313" key="3">
    <source>
        <dbReference type="Proteomes" id="UP001321492"/>
    </source>
</evidence>
<reference evidence="2 3" key="1">
    <citation type="submission" date="2023-05" db="EMBL/GenBank/DDBJ databases">
        <title>Chelatococcus sp. nov., a moderately thermophilic bacterium isolated from hot spring microbial mat.</title>
        <authorList>
            <person name="Hu C.-J."/>
            <person name="Li W.-J."/>
        </authorList>
    </citation>
    <scope>NUCLEOTIDE SEQUENCE [LARGE SCALE GENOMIC DNA]</scope>
    <source>
        <strain evidence="2 3">SYSU G07232</strain>
    </source>
</reference>
<sequence length="147" mass="15418">MSAPSLPSRVNLVTLGVADVAASTAFYESLGWRRSKTAGNDTISFFALGNLVLAIFGRRSLAEDAQVTDTPPGFGGFTLAINMASEAEVDAALAAAVAAGAKLLKPGQRVFWGGYSGYFADPDGHPWEVAFNPFWPLDANGLVVLPQ</sequence>
<dbReference type="Proteomes" id="UP001321492">
    <property type="component" value="Unassembled WGS sequence"/>
</dbReference>
<feature type="domain" description="VOC" evidence="1">
    <location>
        <begin position="9"/>
        <end position="132"/>
    </location>
</feature>
<dbReference type="SUPFAM" id="SSF54593">
    <property type="entry name" value="Glyoxalase/Bleomycin resistance protein/Dihydroxybiphenyl dioxygenase"/>
    <property type="match status" value="1"/>
</dbReference>
<keyword evidence="3" id="KW-1185">Reference proteome</keyword>
<dbReference type="InterPro" id="IPR029068">
    <property type="entry name" value="Glyas_Bleomycin-R_OHBP_Dase"/>
</dbReference>
<name>A0ABT7AEN6_9HYPH</name>
<gene>
    <name evidence="2" type="ORF">QNA08_06230</name>
</gene>
<comment type="caution">
    <text evidence="2">The sequence shown here is derived from an EMBL/GenBank/DDBJ whole genome shotgun (WGS) entry which is preliminary data.</text>
</comment>
<dbReference type="PANTHER" id="PTHR36503:SF1">
    <property type="entry name" value="BLR2520 PROTEIN"/>
    <property type="match status" value="1"/>
</dbReference>
<evidence type="ECO:0000313" key="2">
    <source>
        <dbReference type="EMBL" id="MDJ1157827.1"/>
    </source>
</evidence>
<dbReference type="InterPro" id="IPR037523">
    <property type="entry name" value="VOC_core"/>
</dbReference>
<dbReference type="InterPro" id="IPR004360">
    <property type="entry name" value="Glyas_Fos-R_dOase_dom"/>
</dbReference>
<dbReference type="EMBL" id="JASJEV010000003">
    <property type="protein sequence ID" value="MDJ1157827.1"/>
    <property type="molecule type" value="Genomic_DNA"/>
</dbReference>
<organism evidence="2 3">
    <name type="scientific">Chelatococcus albus</name>
    <dbReference type="NCBI Taxonomy" id="3047466"/>
    <lineage>
        <taxon>Bacteria</taxon>
        <taxon>Pseudomonadati</taxon>
        <taxon>Pseudomonadota</taxon>
        <taxon>Alphaproteobacteria</taxon>
        <taxon>Hyphomicrobiales</taxon>
        <taxon>Chelatococcaceae</taxon>
        <taxon>Chelatococcus</taxon>
    </lineage>
</organism>
<accession>A0ABT7AEN6</accession>
<protein>
    <submittedName>
        <fullName evidence="2">VOC family protein</fullName>
    </submittedName>
</protein>
<dbReference type="PANTHER" id="PTHR36503">
    <property type="entry name" value="BLR2520 PROTEIN"/>
    <property type="match status" value="1"/>
</dbReference>
<dbReference type="RefSeq" id="WP_283739823.1">
    <property type="nucleotide sequence ID" value="NZ_JASJEV010000003.1"/>
</dbReference>